<dbReference type="RefSeq" id="WP_074023853.1">
    <property type="nucleotide sequence ID" value="NZ_CAWNAG010000057.1"/>
</dbReference>
<organism evidence="11 12">
    <name type="scientific">Xenorhabdus eapokensis</name>
    <dbReference type="NCBI Taxonomy" id="1873482"/>
    <lineage>
        <taxon>Bacteria</taxon>
        <taxon>Pseudomonadati</taxon>
        <taxon>Pseudomonadota</taxon>
        <taxon>Gammaproteobacteria</taxon>
        <taxon>Enterobacterales</taxon>
        <taxon>Morganellaceae</taxon>
        <taxon>Xenorhabdus</taxon>
    </lineage>
</organism>
<evidence type="ECO:0000259" key="10">
    <source>
        <dbReference type="Pfam" id="PF07195"/>
    </source>
</evidence>
<dbReference type="OrthoDB" id="5980200at2"/>
<comment type="similarity">
    <text evidence="1 7">Belongs to the FliD family.</text>
</comment>
<evidence type="ECO:0000256" key="7">
    <source>
        <dbReference type="RuleBase" id="RU362066"/>
    </source>
</evidence>
<keyword evidence="4 7" id="KW-0175">Coiled coil</keyword>
<dbReference type="AlphaFoldDB" id="A0A1Q5TQC3"/>
<evidence type="ECO:0000259" key="9">
    <source>
        <dbReference type="Pfam" id="PF02465"/>
    </source>
</evidence>
<dbReference type="InterPro" id="IPR010809">
    <property type="entry name" value="FliD_C"/>
</dbReference>
<dbReference type="EMBL" id="MKGQ01000015">
    <property type="protein sequence ID" value="OKP02433.1"/>
    <property type="molecule type" value="Genomic_DNA"/>
</dbReference>
<feature type="compositionally biased region" description="Basic and acidic residues" evidence="8">
    <location>
        <begin position="134"/>
        <end position="143"/>
    </location>
</feature>
<dbReference type="Pfam" id="PF02465">
    <property type="entry name" value="FliD_N"/>
    <property type="match status" value="1"/>
</dbReference>
<keyword evidence="7" id="KW-0964">Secreted</keyword>
<feature type="region of interest" description="Disordered" evidence="8">
    <location>
        <begin position="116"/>
        <end position="143"/>
    </location>
</feature>
<reference evidence="11 12" key="1">
    <citation type="submission" date="2016-09" db="EMBL/GenBank/DDBJ databases">
        <title>Xenorhabdus thuongxuanensis sp. nov. and Xenorhabdus eapokensis sp. nov., isolated from Steinernema species.</title>
        <authorList>
            <person name="Kaempfer P."/>
            <person name="Tobias N.J."/>
            <person name="Phan Ke L."/>
            <person name="Bode H.B."/>
            <person name="Glaeser S.P."/>
        </authorList>
    </citation>
    <scope>NUCLEOTIDE SEQUENCE [LARGE SCALE GENOMIC DNA]</scope>
    <source>
        <strain evidence="11 12">DL20</strain>
    </source>
</reference>
<feature type="coiled-coil region" evidence="7">
    <location>
        <begin position="444"/>
        <end position="475"/>
    </location>
</feature>
<keyword evidence="12" id="KW-1185">Reference proteome</keyword>
<comment type="subcellular location">
    <subcellularLocation>
        <location evidence="7">Secreted</location>
    </subcellularLocation>
    <subcellularLocation>
        <location evidence="7">Bacterial flagellum</location>
    </subcellularLocation>
</comment>
<keyword evidence="11" id="KW-0969">Cilium</keyword>
<evidence type="ECO:0000256" key="6">
    <source>
        <dbReference type="ARBA" id="ARBA00025175"/>
    </source>
</evidence>
<feature type="compositionally biased region" description="Polar residues" evidence="8">
    <location>
        <begin position="80"/>
        <end position="89"/>
    </location>
</feature>
<dbReference type="GO" id="GO:0009421">
    <property type="term" value="C:bacterial-type flagellum filament cap"/>
    <property type="evidence" value="ECO:0007669"/>
    <property type="project" value="InterPro"/>
</dbReference>
<comment type="caution">
    <text evidence="11">The sequence shown here is derived from an EMBL/GenBank/DDBJ whole genome shotgun (WGS) entry which is preliminary data.</text>
</comment>
<proteinExistence type="inferred from homology"/>
<dbReference type="InterPro" id="IPR010810">
    <property type="entry name" value="Flagellin_hook_IN_motif"/>
</dbReference>
<dbReference type="STRING" id="1873482.Xedl_02341"/>
<name>A0A1Q5TQC3_9GAMM</name>
<feature type="domain" description="Flagellar hook-associated protein 2 N-terminal" evidence="9">
    <location>
        <begin position="13"/>
        <end position="104"/>
    </location>
</feature>
<evidence type="ECO:0000313" key="11">
    <source>
        <dbReference type="EMBL" id="OKP02433.1"/>
    </source>
</evidence>
<dbReference type="Proteomes" id="UP000186268">
    <property type="component" value="Unassembled WGS sequence"/>
</dbReference>
<evidence type="ECO:0000256" key="1">
    <source>
        <dbReference type="ARBA" id="ARBA00009764"/>
    </source>
</evidence>
<dbReference type="Pfam" id="PF07195">
    <property type="entry name" value="FliD_C"/>
    <property type="match status" value="1"/>
</dbReference>
<comment type="subunit">
    <text evidence="2 7">Homopentamer.</text>
</comment>
<comment type="function">
    <text evidence="6">Required for the morphogenesis and for the elongation of the flagellar filament by facilitating polymerization of the flagellin monomers at the tip of growing filament. Forms a capping structure, which prevents flagellin subunits (transported through the central channel of the flagellum) from leaking out without polymerization at the distal end.</text>
</comment>
<sequence>MASISSAGATSGISGILDQLEVNERKRLHPITQQQSSYNAKLTGFGTLKGSLEKLKSASEELKKFDKLNTTKTSEDHKTFTPSTDSKASPGNYVIEVQQLAKAQSLQSQAFPDVKAPLGEQGKGTRTITITQPGEKKTGEEKEKPILISLKDNETSLVEIRDAINKQEGNVNASIIKAKDDKNYLILTSKKAGTKSVMTIKVDGDDKLNNLLNYKYNNEGVGSGAMNQVVEPANAKLTVNGIEIERQTNEIKDAPEGVILNLKKVSESKSETVTEQVPGKNGTTETKTITKEIFKSETLVVSRDIEPMKEAIKKWVDAYNEVQTTFTSLTKFKPVAKGEAASKDNGVLLGDGTLKNIQSQLRQQLFAAQHVDDIATLNKLGIKQKEDGKLEISNEKLEKNLKEKPANVKAFFMGDGEKTGFATQNFNLLKKTLDSHEGTIDAATEGIKKSLKTLERQAEQTNRNIDATMARYKKQFIELEKLTTSMNQAGLSLAQLLR</sequence>
<feature type="domain" description="Flagellar hook-associated protein 2 C-terminal" evidence="10">
    <location>
        <begin position="233"/>
        <end position="488"/>
    </location>
</feature>
<evidence type="ECO:0000256" key="5">
    <source>
        <dbReference type="ARBA" id="ARBA00023143"/>
    </source>
</evidence>
<protein>
    <recommendedName>
        <fullName evidence="3 7">Flagellar hook-associated protein 2</fullName>
        <shortName evidence="7">HAP2</shortName>
    </recommendedName>
    <alternativeName>
        <fullName evidence="7">Flagellar cap protein</fullName>
    </alternativeName>
</protein>
<dbReference type="GO" id="GO:0007155">
    <property type="term" value="P:cell adhesion"/>
    <property type="evidence" value="ECO:0007669"/>
    <property type="project" value="InterPro"/>
</dbReference>
<evidence type="ECO:0000256" key="2">
    <source>
        <dbReference type="ARBA" id="ARBA00011255"/>
    </source>
</evidence>
<keyword evidence="11" id="KW-0966">Cell projection</keyword>
<dbReference type="InterPro" id="IPR003481">
    <property type="entry name" value="FliD_N"/>
</dbReference>
<dbReference type="GO" id="GO:0009424">
    <property type="term" value="C:bacterial-type flagellum hook"/>
    <property type="evidence" value="ECO:0007669"/>
    <property type="project" value="UniProtKB-UniRule"/>
</dbReference>
<dbReference type="Pfam" id="PF07196">
    <property type="entry name" value="Flagellin_IN"/>
    <property type="match status" value="1"/>
</dbReference>
<evidence type="ECO:0000256" key="3">
    <source>
        <dbReference type="ARBA" id="ARBA00016246"/>
    </source>
</evidence>
<dbReference type="GO" id="GO:0071973">
    <property type="term" value="P:bacterial-type flagellum-dependent cell motility"/>
    <property type="evidence" value="ECO:0007669"/>
    <property type="project" value="TreeGrafter"/>
</dbReference>
<dbReference type="InterPro" id="IPR040026">
    <property type="entry name" value="FliD"/>
</dbReference>
<evidence type="ECO:0000256" key="8">
    <source>
        <dbReference type="SAM" id="MobiDB-lite"/>
    </source>
</evidence>
<feature type="region of interest" description="Disordered" evidence="8">
    <location>
        <begin position="69"/>
        <end position="89"/>
    </location>
</feature>
<keyword evidence="11" id="KW-0282">Flagellum</keyword>
<comment type="function">
    <text evidence="7">Required for morphogenesis and for the elongation of the flagellar filament by facilitating polymerization of the flagellin monomers at the tip of growing filament. Forms a capping structure, which prevents flagellin subunits (transported through the central channel of the flagellum) from leaking out without polymerization at the distal end.</text>
</comment>
<evidence type="ECO:0000256" key="4">
    <source>
        <dbReference type="ARBA" id="ARBA00023054"/>
    </source>
</evidence>
<evidence type="ECO:0000313" key="12">
    <source>
        <dbReference type="Proteomes" id="UP000186268"/>
    </source>
</evidence>
<accession>A0A1Q5TQC3</accession>
<dbReference type="NCBIfam" id="NF005955">
    <property type="entry name" value="PRK08032.1"/>
    <property type="match status" value="1"/>
</dbReference>
<keyword evidence="5 7" id="KW-0975">Bacterial flagellum</keyword>
<gene>
    <name evidence="11" type="ORF">Xedl_02341</name>
</gene>
<dbReference type="PANTHER" id="PTHR30288:SF0">
    <property type="entry name" value="FLAGELLAR HOOK-ASSOCIATED PROTEIN 2"/>
    <property type="match status" value="1"/>
</dbReference>
<feature type="compositionally biased region" description="Basic and acidic residues" evidence="8">
    <location>
        <begin position="69"/>
        <end position="79"/>
    </location>
</feature>
<dbReference type="PANTHER" id="PTHR30288">
    <property type="entry name" value="FLAGELLAR CAP/ASSEMBLY PROTEIN FLID"/>
    <property type="match status" value="1"/>
</dbReference>
<dbReference type="GO" id="GO:0005576">
    <property type="term" value="C:extracellular region"/>
    <property type="evidence" value="ECO:0007669"/>
    <property type="project" value="UniProtKB-SubCell"/>
</dbReference>